<gene>
    <name evidence="10" type="ORF">J2Z44_002639</name>
</gene>
<dbReference type="SUPFAM" id="SSF90123">
    <property type="entry name" value="ABC transporter transmembrane region"/>
    <property type="match status" value="1"/>
</dbReference>
<comment type="caution">
    <text evidence="10">The sequence shown here is derived from an EMBL/GenBank/DDBJ whole genome shotgun (WGS) entry which is preliminary data.</text>
</comment>
<dbReference type="SUPFAM" id="SSF52540">
    <property type="entry name" value="P-loop containing nucleoside triphosphate hydrolases"/>
    <property type="match status" value="1"/>
</dbReference>
<evidence type="ECO:0000256" key="5">
    <source>
        <dbReference type="ARBA" id="ARBA00022989"/>
    </source>
</evidence>
<evidence type="ECO:0000313" key="11">
    <source>
        <dbReference type="Proteomes" id="UP001519308"/>
    </source>
</evidence>
<keyword evidence="3" id="KW-0547">Nucleotide-binding</keyword>
<accession>A0ABS4K4V5</accession>
<dbReference type="InterPro" id="IPR039421">
    <property type="entry name" value="Type_1_exporter"/>
</dbReference>
<feature type="transmembrane region" description="Helical" evidence="7">
    <location>
        <begin position="139"/>
        <end position="161"/>
    </location>
</feature>
<reference evidence="10 11" key="1">
    <citation type="submission" date="2021-03" db="EMBL/GenBank/DDBJ databases">
        <title>Genomic Encyclopedia of Type Strains, Phase IV (KMG-IV): sequencing the most valuable type-strain genomes for metagenomic binning, comparative biology and taxonomic classification.</title>
        <authorList>
            <person name="Goeker M."/>
        </authorList>
    </citation>
    <scope>NUCLEOTIDE SEQUENCE [LARGE SCALE GENOMIC DNA]</scope>
    <source>
        <strain evidence="10 11">DSM 28650</strain>
    </source>
</reference>
<dbReference type="PANTHER" id="PTHR24221">
    <property type="entry name" value="ATP-BINDING CASSETTE SUB-FAMILY B"/>
    <property type="match status" value="1"/>
</dbReference>
<evidence type="ECO:0000256" key="3">
    <source>
        <dbReference type="ARBA" id="ARBA00022741"/>
    </source>
</evidence>
<feature type="domain" description="ABC transporter" evidence="8">
    <location>
        <begin position="350"/>
        <end position="591"/>
    </location>
</feature>
<dbReference type="PANTHER" id="PTHR24221:SF646">
    <property type="entry name" value="HAEMOLYSIN SECRETION ATP-BINDING PROTEIN"/>
    <property type="match status" value="1"/>
</dbReference>
<dbReference type="Gene3D" id="1.20.1560.10">
    <property type="entry name" value="ABC transporter type 1, transmembrane domain"/>
    <property type="match status" value="1"/>
</dbReference>
<keyword evidence="5 7" id="KW-1133">Transmembrane helix</keyword>
<feature type="transmembrane region" description="Helical" evidence="7">
    <location>
        <begin position="28"/>
        <end position="50"/>
    </location>
</feature>
<evidence type="ECO:0000256" key="1">
    <source>
        <dbReference type="ARBA" id="ARBA00004651"/>
    </source>
</evidence>
<evidence type="ECO:0000256" key="6">
    <source>
        <dbReference type="ARBA" id="ARBA00023136"/>
    </source>
</evidence>
<dbReference type="InterPro" id="IPR036640">
    <property type="entry name" value="ABC1_TM_sf"/>
</dbReference>
<name>A0ABS4K4V5_9CLOT</name>
<dbReference type="RefSeq" id="WP_021285413.1">
    <property type="nucleotide sequence ID" value="NZ_JAGGLL010000020.1"/>
</dbReference>
<evidence type="ECO:0000259" key="9">
    <source>
        <dbReference type="PROSITE" id="PS50929"/>
    </source>
</evidence>
<dbReference type="PROSITE" id="PS00211">
    <property type="entry name" value="ABC_TRANSPORTER_1"/>
    <property type="match status" value="1"/>
</dbReference>
<feature type="domain" description="ABC transmembrane type-1" evidence="9">
    <location>
        <begin position="35"/>
        <end position="301"/>
    </location>
</feature>
<dbReference type="InterPro" id="IPR003593">
    <property type="entry name" value="AAA+_ATPase"/>
</dbReference>
<keyword evidence="2 7" id="KW-0812">Transmembrane</keyword>
<evidence type="ECO:0000256" key="7">
    <source>
        <dbReference type="SAM" id="Phobius"/>
    </source>
</evidence>
<sequence length="597" mass="66583">MMGEKKDEVSFYRVLKTMVPMIFETCPVYFIVDNLLSILHGTSHVVTVIMTQKFFDSIADAVSNKGSFKEVLLMVLALGAALIINQILNGVANFTPDDIGVRVQGNIGRKLNEKAGRLDALTFEIPSNLDAINKANEGLIYSMYLVSIVFSLFTFYVPYFLVMGIYLYSLKPILAISLLIIFIPVALTQLLRLKLFTKLSDESAPIRREFQYYEKCIIDKEYFKETRLLGAFKYFKDLYLSAIDLLNKKIWKAEKTSGIMELTMKAITLLGYLGIIYMLVIALIKGDITVGAFGAVFASIGDMFHIMEEIICRHVGAITENLGNVKGLVKFLEMPERQGEDIERNEVDGITLTEVSFKYPGAEKEALSNINLEVQPGETIAIVGENGAGKSTLVKLMIGLFSPSSGSVTLGKVETSKASMKSLYKNVSAVFQNYQRYKMTLGENVAISDFKGNSGVNKEKLSSALNKADLIIDEEKFKDSYDTMLSREFDGIDLSGGQWQRIAIARGFYRSYHTIVLDEPTAAIDPIEETKIYNKFVDMSKGKTAIIVTHRLGSAKIADRIVVLDNGGISEIGTHEELISKNGKYAEMYRAQSKWYA</sequence>
<evidence type="ECO:0000256" key="2">
    <source>
        <dbReference type="ARBA" id="ARBA00022692"/>
    </source>
</evidence>
<dbReference type="GO" id="GO:0005524">
    <property type="term" value="F:ATP binding"/>
    <property type="evidence" value="ECO:0007669"/>
    <property type="project" value="UniProtKB-KW"/>
</dbReference>
<dbReference type="Pfam" id="PF00005">
    <property type="entry name" value="ABC_tran"/>
    <property type="match status" value="1"/>
</dbReference>
<comment type="subcellular location">
    <subcellularLocation>
        <location evidence="1">Cell membrane</location>
        <topology evidence="1">Multi-pass membrane protein</topology>
    </subcellularLocation>
</comment>
<dbReference type="PROSITE" id="PS50893">
    <property type="entry name" value="ABC_TRANSPORTER_2"/>
    <property type="match status" value="1"/>
</dbReference>
<proteinExistence type="predicted"/>
<dbReference type="Gene3D" id="3.40.50.300">
    <property type="entry name" value="P-loop containing nucleotide triphosphate hydrolases"/>
    <property type="match status" value="1"/>
</dbReference>
<feature type="transmembrane region" description="Helical" evidence="7">
    <location>
        <begin position="71"/>
        <end position="88"/>
    </location>
</feature>
<dbReference type="InterPro" id="IPR017871">
    <property type="entry name" value="ABC_transporter-like_CS"/>
</dbReference>
<dbReference type="PROSITE" id="PS50929">
    <property type="entry name" value="ABC_TM1F"/>
    <property type="match status" value="1"/>
</dbReference>
<keyword evidence="11" id="KW-1185">Reference proteome</keyword>
<feature type="transmembrane region" description="Helical" evidence="7">
    <location>
        <begin position="266"/>
        <end position="284"/>
    </location>
</feature>
<evidence type="ECO:0000259" key="8">
    <source>
        <dbReference type="PROSITE" id="PS50893"/>
    </source>
</evidence>
<dbReference type="SMART" id="SM00382">
    <property type="entry name" value="AAA"/>
    <property type="match status" value="1"/>
</dbReference>
<evidence type="ECO:0000313" key="10">
    <source>
        <dbReference type="EMBL" id="MBP2022814.1"/>
    </source>
</evidence>
<dbReference type="CDD" id="cd03228">
    <property type="entry name" value="ABCC_MRP_Like"/>
    <property type="match status" value="1"/>
</dbReference>
<evidence type="ECO:0000256" key="4">
    <source>
        <dbReference type="ARBA" id="ARBA00022840"/>
    </source>
</evidence>
<protein>
    <submittedName>
        <fullName evidence="10">ATP-binding cassette subfamily B protein</fullName>
    </submittedName>
</protein>
<feature type="transmembrane region" description="Helical" evidence="7">
    <location>
        <begin position="173"/>
        <end position="191"/>
    </location>
</feature>
<keyword evidence="6 7" id="KW-0472">Membrane</keyword>
<organism evidence="10 11">
    <name type="scientific">Clostridium punense</name>
    <dbReference type="NCBI Taxonomy" id="1054297"/>
    <lineage>
        <taxon>Bacteria</taxon>
        <taxon>Bacillati</taxon>
        <taxon>Bacillota</taxon>
        <taxon>Clostridia</taxon>
        <taxon>Eubacteriales</taxon>
        <taxon>Clostridiaceae</taxon>
        <taxon>Clostridium</taxon>
    </lineage>
</organism>
<dbReference type="Proteomes" id="UP001519308">
    <property type="component" value="Unassembled WGS sequence"/>
</dbReference>
<dbReference type="InterPro" id="IPR027417">
    <property type="entry name" value="P-loop_NTPase"/>
</dbReference>
<keyword evidence="4 10" id="KW-0067">ATP-binding</keyword>
<dbReference type="EMBL" id="JAGGLL010000020">
    <property type="protein sequence ID" value="MBP2022814.1"/>
    <property type="molecule type" value="Genomic_DNA"/>
</dbReference>
<dbReference type="InterPro" id="IPR011527">
    <property type="entry name" value="ABC1_TM_dom"/>
</dbReference>
<dbReference type="InterPro" id="IPR003439">
    <property type="entry name" value="ABC_transporter-like_ATP-bd"/>
</dbReference>